<proteinExistence type="predicted"/>
<sequence length="274" mass="32328">MLYQVRRSYQVKISACIVVYNSDFNELCVCIDSFFENGGEYIVLVDSKSSSNIVMKLKNKFYNENRVSVLELSENRGFGYGHNRGFEYLQQNNKIGKFHAIINPDIKMLDGCLANLLDYVAKNDECAICVPKIFNPDLTTQMLNKNNPNVFDMLIRRFLPKFLQNMSYFQNRYNKYIRLDIGYDNICEVPFASGCFYFMRSETFEKLNGFDEDYFLYMEDADLCKRAWNIGKIVFVPSAKVIHIWKRESHKSLKMTWIMIKSMLVYFRKHGFMM</sequence>
<gene>
    <name evidence="4" type="ORF">Deia_00109</name>
</gene>
<dbReference type="InterPro" id="IPR001173">
    <property type="entry name" value="Glyco_trans_2-like"/>
</dbReference>
<dbReference type="GO" id="GO:0016740">
    <property type="term" value="F:transferase activity"/>
    <property type="evidence" value="ECO:0007669"/>
    <property type="project" value="UniProtKB-KW"/>
</dbReference>
<evidence type="ECO:0000313" key="4">
    <source>
        <dbReference type="EMBL" id="QED22921.1"/>
    </source>
</evidence>
<dbReference type="Proteomes" id="UP000321934">
    <property type="component" value="Chromosome"/>
</dbReference>
<dbReference type="Pfam" id="PF00535">
    <property type="entry name" value="Glycos_transf_2"/>
    <property type="match status" value="1"/>
</dbReference>
<feature type="domain" description="Glycosyltransferase 2-like" evidence="2">
    <location>
        <begin position="14"/>
        <end position="168"/>
    </location>
</feature>
<dbReference type="OrthoDB" id="9771846at2"/>
<dbReference type="SUPFAM" id="SSF53448">
    <property type="entry name" value="Nucleotide-diphospho-sugar transferases"/>
    <property type="match status" value="1"/>
</dbReference>
<dbReference type="CDD" id="cd04186">
    <property type="entry name" value="GT_2_like_c"/>
    <property type="match status" value="1"/>
</dbReference>
<evidence type="ECO:0000259" key="2">
    <source>
        <dbReference type="Pfam" id="PF00535"/>
    </source>
</evidence>
<dbReference type="PANTHER" id="PTHR43179:SF10">
    <property type="entry name" value="GLYCOSYL TRANSFERASE"/>
    <property type="match status" value="1"/>
</dbReference>
<dbReference type="Pfam" id="PF02709">
    <property type="entry name" value="Glyco_transf_7C"/>
    <property type="match status" value="1"/>
</dbReference>
<accession>A0A5B8XF03</accession>
<evidence type="ECO:0000259" key="3">
    <source>
        <dbReference type="Pfam" id="PF02709"/>
    </source>
</evidence>
<dbReference type="PANTHER" id="PTHR43179">
    <property type="entry name" value="RHAMNOSYLTRANSFERASE WBBL"/>
    <property type="match status" value="1"/>
</dbReference>
<dbReference type="InterPro" id="IPR027791">
    <property type="entry name" value="Galactosyl_T_C"/>
</dbReference>
<name>A0A5B8XF03_9RICK</name>
<keyword evidence="5" id="KW-1185">Reference proteome</keyword>
<feature type="domain" description="Galactosyltransferase C-terminal" evidence="3">
    <location>
        <begin position="194"/>
        <end position="239"/>
    </location>
</feature>
<keyword evidence="1 4" id="KW-0808">Transferase</keyword>
<protein>
    <submittedName>
        <fullName evidence="4">Glycosyltransferase</fullName>
    </submittedName>
</protein>
<dbReference type="EMBL" id="CP029077">
    <property type="protein sequence ID" value="QED22921.1"/>
    <property type="molecule type" value="Genomic_DNA"/>
</dbReference>
<dbReference type="AlphaFoldDB" id="A0A5B8XF03"/>
<organism evidence="4 5">
    <name type="scientific">Candidatus Deianiraea vastatrix</name>
    <dbReference type="NCBI Taxonomy" id="2163644"/>
    <lineage>
        <taxon>Bacteria</taxon>
        <taxon>Pseudomonadati</taxon>
        <taxon>Pseudomonadota</taxon>
        <taxon>Alphaproteobacteria</taxon>
        <taxon>Rickettsiales</taxon>
        <taxon>Candidatus Deianiraeaceae</taxon>
        <taxon>Candidatus Deianiraea</taxon>
    </lineage>
</organism>
<dbReference type="Gene3D" id="3.90.550.10">
    <property type="entry name" value="Spore Coat Polysaccharide Biosynthesis Protein SpsA, Chain A"/>
    <property type="match status" value="1"/>
</dbReference>
<reference evidence="4 5" key="1">
    <citation type="journal article" date="2019" name="ISME J.">
        <title>Deianiraea, an extracellular bacterium associated with the ciliate Paramecium, suggests an alternative scenario for the evolution of Rickettsiales.</title>
        <authorList>
            <person name="Castelli M."/>
            <person name="Sabaneyeva E."/>
            <person name="Lanzoni O."/>
            <person name="Lebedeva N."/>
            <person name="Floriano A.M."/>
            <person name="Gaiarsa S."/>
            <person name="Benken K."/>
            <person name="Modeo L."/>
            <person name="Bandi C."/>
            <person name="Potekhin A."/>
            <person name="Sassera D."/>
            <person name="Petroni G."/>
        </authorList>
    </citation>
    <scope>NUCLEOTIDE SEQUENCE [LARGE SCALE GENOMIC DNA]</scope>
    <source>
        <strain evidence="4">CyL4-1</strain>
    </source>
</reference>
<evidence type="ECO:0000313" key="5">
    <source>
        <dbReference type="Proteomes" id="UP000321934"/>
    </source>
</evidence>
<evidence type="ECO:0000256" key="1">
    <source>
        <dbReference type="ARBA" id="ARBA00022679"/>
    </source>
</evidence>
<dbReference type="InterPro" id="IPR029044">
    <property type="entry name" value="Nucleotide-diphossugar_trans"/>
</dbReference>